<keyword evidence="2" id="KW-1185">Reference proteome</keyword>
<proteinExistence type="predicted"/>
<reference evidence="2" key="1">
    <citation type="journal article" date="2019" name="Int. J. Syst. Evol. Microbiol.">
        <title>The Global Catalogue of Microorganisms (GCM) 10K type strain sequencing project: providing services to taxonomists for standard genome sequencing and annotation.</title>
        <authorList>
            <consortium name="The Broad Institute Genomics Platform"/>
            <consortium name="The Broad Institute Genome Sequencing Center for Infectious Disease"/>
            <person name="Wu L."/>
            <person name="Ma J."/>
        </authorList>
    </citation>
    <scope>NUCLEOTIDE SEQUENCE [LARGE SCALE GENOMIC DNA]</scope>
    <source>
        <strain evidence="2">JCM 30774</strain>
    </source>
</reference>
<dbReference type="EMBL" id="JBHTMN010000018">
    <property type="protein sequence ID" value="MFD1384981.1"/>
    <property type="molecule type" value="Genomic_DNA"/>
</dbReference>
<sequence>MPITYKTNVAVFKDVCSIEEGDELLQWLLDHPKGKLNLKSVTHIHTALTQIILCKQPAVSMTPEDPDMLKLWQTSFASVMEP</sequence>
<comment type="caution">
    <text evidence="1">The sequence shown here is derived from an EMBL/GenBank/DDBJ whole genome shotgun (WGS) entry which is preliminary data.</text>
</comment>
<evidence type="ECO:0000313" key="1">
    <source>
        <dbReference type="EMBL" id="MFD1384981.1"/>
    </source>
</evidence>
<dbReference type="Proteomes" id="UP001597059">
    <property type="component" value="Unassembled WGS sequence"/>
</dbReference>
<organism evidence="1 2">
    <name type="scientific">Rhodanobacter aciditrophus</name>
    <dbReference type="NCBI Taxonomy" id="1623218"/>
    <lineage>
        <taxon>Bacteria</taxon>
        <taxon>Pseudomonadati</taxon>
        <taxon>Pseudomonadota</taxon>
        <taxon>Gammaproteobacteria</taxon>
        <taxon>Lysobacterales</taxon>
        <taxon>Rhodanobacteraceae</taxon>
        <taxon>Rhodanobacter</taxon>
    </lineage>
</organism>
<name>A0ABW4B4X6_9GAMM</name>
<gene>
    <name evidence="1" type="ORF">ACFQ45_16560</name>
</gene>
<protein>
    <submittedName>
        <fullName evidence="1">Uncharacterized protein</fullName>
    </submittedName>
</protein>
<evidence type="ECO:0000313" key="2">
    <source>
        <dbReference type="Proteomes" id="UP001597059"/>
    </source>
</evidence>
<accession>A0ABW4B4X6</accession>
<dbReference type="RefSeq" id="WP_377369710.1">
    <property type="nucleotide sequence ID" value="NZ_JBHTMN010000018.1"/>
</dbReference>